<dbReference type="EMBL" id="PEIK01000013">
    <property type="protein sequence ID" value="PIH03132.1"/>
    <property type="molecule type" value="Genomic_DNA"/>
</dbReference>
<protein>
    <submittedName>
        <fullName evidence="4">MerR family transcriptional regulator</fullName>
    </submittedName>
</protein>
<organism evidence="4 5">
    <name type="scientific">Clostridium combesii</name>
    <dbReference type="NCBI Taxonomy" id="39481"/>
    <lineage>
        <taxon>Bacteria</taxon>
        <taxon>Bacillati</taxon>
        <taxon>Bacillota</taxon>
        <taxon>Clostridia</taxon>
        <taxon>Eubacteriales</taxon>
        <taxon>Clostridiaceae</taxon>
        <taxon>Clostridium</taxon>
    </lineage>
</organism>
<keyword evidence="5" id="KW-1185">Reference proteome</keyword>
<dbReference type="GO" id="GO:0003677">
    <property type="term" value="F:DNA binding"/>
    <property type="evidence" value="ECO:0007669"/>
    <property type="project" value="UniProtKB-KW"/>
</dbReference>
<evidence type="ECO:0000259" key="3">
    <source>
        <dbReference type="PROSITE" id="PS50937"/>
    </source>
</evidence>
<proteinExistence type="predicted"/>
<dbReference type="InterPro" id="IPR000551">
    <property type="entry name" value="MerR-type_HTH_dom"/>
</dbReference>
<keyword evidence="1" id="KW-0238">DNA-binding</keyword>
<dbReference type="CDD" id="cd02440">
    <property type="entry name" value="AdoMet_MTases"/>
    <property type="match status" value="1"/>
</dbReference>
<dbReference type="PROSITE" id="PS00552">
    <property type="entry name" value="HTH_MERR_1"/>
    <property type="match status" value="1"/>
</dbReference>
<accession>A0A2G7HFJ9</accession>
<dbReference type="Pfam" id="PF13411">
    <property type="entry name" value="MerR_1"/>
    <property type="match status" value="1"/>
</dbReference>
<dbReference type="SUPFAM" id="SSF46955">
    <property type="entry name" value="Putative DNA-binding domain"/>
    <property type="match status" value="1"/>
</dbReference>
<dbReference type="SUPFAM" id="SSF53335">
    <property type="entry name" value="S-adenosyl-L-methionine-dependent methyltransferases"/>
    <property type="match status" value="1"/>
</dbReference>
<dbReference type="PRINTS" id="PR00040">
    <property type="entry name" value="HTHMERR"/>
</dbReference>
<dbReference type="GO" id="GO:0003700">
    <property type="term" value="F:DNA-binding transcription factor activity"/>
    <property type="evidence" value="ECO:0007669"/>
    <property type="project" value="InterPro"/>
</dbReference>
<reference evidence="4 5" key="1">
    <citation type="submission" date="2017-10" db="EMBL/GenBank/DDBJ databases">
        <title>Reclassification of Eubacterium combesii and discrepancies in the nomenclature of botulinum neurotoxin producing clostridia. Request for an Opinion.</title>
        <authorList>
            <person name="Dobritsa A.P."/>
            <person name="Kutumbaka K.K."/>
            <person name="Samadpour M."/>
        </authorList>
    </citation>
    <scope>NUCLEOTIDE SEQUENCE [LARGE SCALE GENOMIC DNA]</scope>
    <source>
        <strain evidence="4 5">DSM 20696</strain>
    </source>
</reference>
<sequence>MKDTSKKLFTTGEFAKKAGVTIRTLRYYDKIGLLVPSSHNELGHRLYSKEDFGKLQKILTLKFIGLSLEDIANIMKYDLNHKDFKKSLEIQKEIMKKKIKHIQSIIKAIDEAADTIDFNKEMDWDKFINIISAINSDKNWTQQYENASNLRARIAIHELFSTNKEGWMPWFFKELKQELSRLSSNCQNYNEKINNENISELSNLDLKQSNIKILELGCGDASLWNKNFNHIPSNWDITLTDFSEGMLKDAKKNLREKRSRFNFKIVNAESIPFEEESFDVVIANHMLYHVPNINKALKEINRVLKSEGILFASTVGKNHMKEIREIISTFDIYNLTSESWEITDSFQLENGLKIVSEYFNMVELKRYKDNLKVTDPVYILDYIFSMPGNNKVNLSSKDLKKIYDYLEDNIKEKENIYITKDTGYFKGKK</sequence>
<dbReference type="RefSeq" id="WP_099839956.1">
    <property type="nucleotide sequence ID" value="NZ_PEIK01000013.1"/>
</dbReference>
<evidence type="ECO:0000313" key="4">
    <source>
        <dbReference type="EMBL" id="PIH03132.1"/>
    </source>
</evidence>
<feature type="coiled-coil region" evidence="2">
    <location>
        <begin position="172"/>
        <end position="199"/>
    </location>
</feature>
<dbReference type="GO" id="GO:0008757">
    <property type="term" value="F:S-adenosylmethionine-dependent methyltransferase activity"/>
    <property type="evidence" value="ECO:0007669"/>
    <property type="project" value="InterPro"/>
</dbReference>
<dbReference type="Proteomes" id="UP000231322">
    <property type="component" value="Unassembled WGS sequence"/>
</dbReference>
<dbReference type="Gene3D" id="3.40.50.150">
    <property type="entry name" value="Vaccinia Virus protein VP39"/>
    <property type="match status" value="1"/>
</dbReference>
<dbReference type="PROSITE" id="PS50937">
    <property type="entry name" value="HTH_MERR_2"/>
    <property type="match status" value="1"/>
</dbReference>
<comment type="caution">
    <text evidence="4">The sequence shown here is derived from an EMBL/GenBank/DDBJ whole genome shotgun (WGS) entry which is preliminary data.</text>
</comment>
<evidence type="ECO:0000313" key="5">
    <source>
        <dbReference type="Proteomes" id="UP000231322"/>
    </source>
</evidence>
<evidence type="ECO:0000256" key="2">
    <source>
        <dbReference type="SAM" id="Coils"/>
    </source>
</evidence>
<name>A0A2G7HFJ9_9CLOT</name>
<feature type="domain" description="HTH merR-type" evidence="3">
    <location>
        <begin position="8"/>
        <end position="77"/>
    </location>
</feature>
<dbReference type="AlphaFoldDB" id="A0A2G7HFJ9"/>
<dbReference type="Gene3D" id="1.10.1660.10">
    <property type="match status" value="1"/>
</dbReference>
<dbReference type="CDD" id="cd01106">
    <property type="entry name" value="HTH_TipAL-Mta"/>
    <property type="match status" value="1"/>
</dbReference>
<evidence type="ECO:0000256" key="1">
    <source>
        <dbReference type="ARBA" id="ARBA00023125"/>
    </source>
</evidence>
<dbReference type="PANTHER" id="PTHR30204">
    <property type="entry name" value="REDOX-CYCLING DRUG-SENSING TRANSCRIPTIONAL ACTIVATOR SOXR"/>
    <property type="match status" value="1"/>
</dbReference>
<dbReference type="InterPro" id="IPR029063">
    <property type="entry name" value="SAM-dependent_MTases_sf"/>
</dbReference>
<keyword evidence="2" id="KW-0175">Coiled coil</keyword>
<dbReference type="InterPro" id="IPR047057">
    <property type="entry name" value="MerR_fam"/>
</dbReference>
<dbReference type="InterPro" id="IPR013216">
    <property type="entry name" value="Methyltransf_11"/>
</dbReference>
<dbReference type="PANTHER" id="PTHR30204:SF96">
    <property type="entry name" value="CHROMOSOME-ANCHORING PROTEIN RACA"/>
    <property type="match status" value="1"/>
</dbReference>
<dbReference type="Pfam" id="PF08241">
    <property type="entry name" value="Methyltransf_11"/>
    <property type="match status" value="1"/>
</dbReference>
<gene>
    <name evidence="4" type="ORF">CS538_14810</name>
</gene>
<dbReference type="InterPro" id="IPR009061">
    <property type="entry name" value="DNA-bd_dom_put_sf"/>
</dbReference>
<dbReference type="SMART" id="SM00422">
    <property type="entry name" value="HTH_MERR"/>
    <property type="match status" value="1"/>
</dbReference>